<dbReference type="PROSITE" id="PS51385">
    <property type="entry name" value="YJEF_N"/>
    <property type="match status" value="1"/>
</dbReference>
<feature type="binding site" evidence="18">
    <location>
        <position position="58"/>
    </location>
    <ligand>
        <name>K(+)</name>
        <dbReference type="ChEBI" id="CHEBI:29103"/>
    </ligand>
</feature>
<feature type="binding site" evidence="18">
    <location>
        <begin position="57"/>
        <end position="61"/>
    </location>
    <ligand>
        <name>(6S)-NADPHX</name>
        <dbReference type="ChEBI" id="CHEBI:64076"/>
    </ligand>
</feature>
<feature type="binding site" evidence="17">
    <location>
        <position position="257"/>
    </location>
    <ligand>
        <name>(6S)-NADPHX</name>
        <dbReference type="ChEBI" id="CHEBI:64076"/>
    </ligand>
</feature>
<evidence type="ECO:0000256" key="13">
    <source>
        <dbReference type="ARBA" id="ARBA00023268"/>
    </source>
</evidence>
<comment type="function">
    <text evidence="17">Catalyzes the dehydration of the S-form of NAD(P)HX at the expense of ADP, which is converted to AMP. Together with NAD(P)HX epimerase, which catalyzes the epimerization of the S- and R-forms, the enzyme allows the repair of both epimers of NAD(P)HX, a damaged form of NAD(P)H that is a result of enzymatic or heat-dependent hydration.</text>
</comment>
<feature type="binding site" evidence="17">
    <location>
        <position position="320"/>
    </location>
    <ligand>
        <name>(6S)-NADPHX</name>
        <dbReference type="ChEBI" id="CHEBI:64076"/>
    </ligand>
</feature>
<feature type="binding site" evidence="18">
    <location>
        <position position="121"/>
    </location>
    <ligand>
        <name>K(+)</name>
        <dbReference type="ChEBI" id="CHEBI:29103"/>
    </ligand>
</feature>
<comment type="catalytic activity">
    <reaction evidence="1 18 19">
        <text>(6R)-NADHX = (6S)-NADHX</text>
        <dbReference type="Rhea" id="RHEA:32215"/>
        <dbReference type="ChEBI" id="CHEBI:64074"/>
        <dbReference type="ChEBI" id="CHEBI:64075"/>
        <dbReference type="EC" id="5.1.99.6"/>
    </reaction>
</comment>
<accession>A0A383TZG7</accession>
<evidence type="ECO:0000256" key="1">
    <source>
        <dbReference type="ARBA" id="ARBA00000013"/>
    </source>
</evidence>
<dbReference type="GO" id="GO:0046496">
    <property type="term" value="P:nicotinamide nucleotide metabolic process"/>
    <property type="evidence" value="ECO:0007669"/>
    <property type="project" value="UniProtKB-UniRule"/>
</dbReference>
<keyword evidence="9 18" id="KW-0630">Potassium</keyword>
<keyword evidence="5 18" id="KW-0479">Metal-binding</keyword>
<dbReference type="InterPro" id="IPR000631">
    <property type="entry name" value="CARKD"/>
</dbReference>
<evidence type="ECO:0000256" key="2">
    <source>
        <dbReference type="ARBA" id="ARBA00000909"/>
    </source>
</evidence>
<dbReference type="GO" id="GO:0005524">
    <property type="term" value="F:ATP binding"/>
    <property type="evidence" value="ECO:0007669"/>
    <property type="project" value="UniProtKB-UniRule"/>
</dbReference>
<keyword evidence="8 17" id="KW-0521">NADP</keyword>
<keyword evidence="11 18" id="KW-0413">Isomerase</keyword>
<dbReference type="EC" id="5.1.99.6" evidence="19"/>
<dbReference type="GO" id="GO:0046872">
    <property type="term" value="F:metal ion binding"/>
    <property type="evidence" value="ECO:0007669"/>
    <property type="project" value="UniProtKB-UniRule"/>
</dbReference>
<comment type="catalytic activity">
    <reaction evidence="2 18 19">
        <text>(6R)-NADPHX = (6S)-NADPHX</text>
        <dbReference type="Rhea" id="RHEA:32227"/>
        <dbReference type="ChEBI" id="CHEBI:64076"/>
        <dbReference type="ChEBI" id="CHEBI:64077"/>
        <dbReference type="EC" id="5.1.99.6"/>
    </reaction>
</comment>
<dbReference type="InterPro" id="IPR029056">
    <property type="entry name" value="Ribokinase-like"/>
</dbReference>
<comment type="similarity">
    <text evidence="4 19">In the C-terminal section; belongs to the NnrD/CARKD family.</text>
</comment>
<keyword evidence="23" id="KW-1185">Reference proteome</keyword>
<dbReference type="InterPro" id="IPR036652">
    <property type="entry name" value="YjeF_N_dom_sf"/>
</dbReference>
<evidence type="ECO:0000259" key="20">
    <source>
        <dbReference type="PROSITE" id="PS51383"/>
    </source>
</evidence>
<feature type="binding site" evidence="18">
    <location>
        <position position="154"/>
    </location>
    <ligand>
        <name>(6S)-NADPHX</name>
        <dbReference type="ChEBI" id="CHEBI:64076"/>
    </ligand>
</feature>
<dbReference type="NCBIfam" id="TIGR00197">
    <property type="entry name" value="yjeF_nterm"/>
    <property type="match status" value="1"/>
</dbReference>
<evidence type="ECO:0000256" key="14">
    <source>
        <dbReference type="ARBA" id="ARBA00025153"/>
    </source>
</evidence>
<keyword evidence="12 17" id="KW-0456">Lyase</keyword>
<comment type="function">
    <text evidence="14 19">Bifunctional enzyme that catalyzes the epimerization of the S- and R-forms of NAD(P)HX and the dehydration of the S-form of NAD(P)HX at the expense of ADP, which is converted to AMP. This allows the repair of both epimers of NAD(P)HX, a damaged form of NAD(P)H that is a result of enzymatic or heat-dependent hydration.</text>
</comment>
<dbReference type="CDD" id="cd01171">
    <property type="entry name" value="YXKO-related"/>
    <property type="match status" value="1"/>
</dbReference>
<dbReference type="NCBIfam" id="TIGR00196">
    <property type="entry name" value="yjeF_cterm"/>
    <property type="match status" value="1"/>
</dbReference>
<protein>
    <recommendedName>
        <fullName evidence="19">Bifunctional NAD(P)H-hydrate repair enzyme</fullName>
    </recommendedName>
    <alternativeName>
        <fullName evidence="19">Nicotinamide nucleotide repair protein</fullName>
    </alternativeName>
    <domain>
        <recommendedName>
            <fullName evidence="19">ADP-dependent (S)-NAD(P)H-hydrate dehydratase</fullName>
            <ecNumber evidence="19">4.2.1.136</ecNumber>
        </recommendedName>
        <alternativeName>
            <fullName evidence="19">ADP-dependent NAD(P)HX dehydratase</fullName>
        </alternativeName>
    </domain>
    <domain>
        <recommendedName>
            <fullName evidence="19">NAD(P)H-hydrate epimerase</fullName>
            <ecNumber evidence="19">5.1.99.6</ecNumber>
        </recommendedName>
    </domain>
</protein>
<evidence type="ECO:0000313" key="22">
    <source>
        <dbReference type="EMBL" id="SZD72386.1"/>
    </source>
</evidence>
<reference evidence="22 23" key="1">
    <citation type="submission" date="2018-09" db="EMBL/GenBank/DDBJ databases">
        <authorList>
            <consortium name="Pathogen Informatics"/>
        </authorList>
    </citation>
    <scope>NUCLEOTIDE SEQUENCE [LARGE SCALE GENOMIC DNA]</scope>
    <source>
        <strain evidence="22 23">OH-22767</strain>
    </source>
</reference>
<dbReference type="SUPFAM" id="SSF64153">
    <property type="entry name" value="YjeF N-terminal domain-like"/>
    <property type="match status" value="1"/>
</dbReference>
<organism evidence="22 23">
    <name type="scientific">Candidatus Ornithobacterium hominis</name>
    <dbReference type="NCBI Taxonomy" id="2497989"/>
    <lineage>
        <taxon>Bacteria</taxon>
        <taxon>Pseudomonadati</taxon>
        <taxon>Bacteroidota</taxon>
        <taxon>Flavobacteriia</taxon>
        <taxon>Flavobacteriales</taxon>
        <taxon>Weeksellaceae</taxon>
        <taxon>Ornithobacterium</taxon>
    </lineage>
</organism>
<feature type="binding site" evidence="17">
    <location>
        <position position="374"/>
    </location>
    <ligand>
        <name>(6S)-NADPHX</name>
        <dbReference type="ChEBI" id="CHEBI:64076"/>
    </ligand>
</feature>
<evidence type="ECO:0000256" key="8">
    <source>
        <dbReference type="ARBA" id="ARBA00022857"/>
    </source>
</evidence>
<evidence type="ECO:0000313" key="23">
    <source>
        <dbReference type="Proteomes" id="UP000262142"/>
    </source>
</evidence>
<evidence type="ECO:0000256" key="17">
    <source>
        <dbReference type="HAMAP-Rule" id="MF_01965"/>
    </source>
</evidence>
<keyword evidence="10 17" id="KW-0520">NAD</keyword>
<comment type="cofactor">
    <cofactor evidence="17">
        <name>Mg(2+)</name>
        <dbReference type="ChEBI" id="CHEBI:18420"/>
    </cofactor>
</comment>
<dbReference type="PROSITE" id="PS01050">
    <property type="entry name" value="YJEF_C_2"/>
    <property type="match status" value="1"/>
</dbReference>
<evidence type="ECO:0000256" key="4">
    <source>
        <dbReference type="ARBA" id="ARBA00009524"/>
    </source>
</evidence>
<comment type="similarity">
    <text evidence="17">Belongs to the NnrD/CARKD family.</text>
</comment>
<dbReference type="EMBL" id="UNSC01000003">
    <property type="protein sequence ID" value="SZD72386.1"/>
    <property type="molecule type" value="Genomic_DNA"/>
</dbReference>
<dbReference type="HAMAP" id="MF_01966">
    <property type="entry name" value="NADHX_epimerase"/>
    <property type="match status" value="1"/>
</dbReference>
<dbReference type="PIRSF" id="PIRSF017184">
    <property type="entry name" value="Nnr"/>
    <property type="match status" value="1"/>
</dbReference>
<dbReference type="Pfam" id="PF03853">
    <property type="entry name" value="YjeF_N"/>
    <property type="match status" value="1"/>
</dbReference>
<proteinExistence type="inferred from homology"/>
<gene>
    <name evidence="22" type="primary">nnr</name>
    <name evidence="17" type="synonym">nnrD</name>
    <name evidence="18" type="synonym">nnrE</name>
    <name evidence="22" type="ORF">SAMEA104719789_00831</name>
</gene>
<dbReference type="Gene3D" id="3.40.50.10260">
    <property type="entry name" value="YjeF N-terminal domain"/>
    <property type="match status" value="1"/>
</dbReference>
<keyword evidence="13" id="KW-0511">Multifunctional enzyme</keyword>
<evidence type="ECO:0000256" key="10">
    <source>
        <dbReference type="ARBA" id="ARBA00023027"/>
    </source>
</evidence>
<feature type="domain" description="YjeF C-terminal" evidence="20">
    <location>
        <begin position="222"/>
        <end position="498"/>
    </location>
</feature>
<dbReference type="InterPro" id="IPR004443">
    <property type="entry name" value="YjeF_N_dom"/>
</dbReference>
<dbReference type="GO" id="GO:0052855">
    <property type="term" value="F:ADP-dependent NAD(P)H-hydrate dehydratase activity"/>
    <property type="evidence" value="ECO:0007669"/>
    <property type="project" value="UniProtKB-UniRule"/>
</dbReference>
<evidence type="ECO:0000256" key="19">
    <source>
        <dbReference type="PIRNR" id="PIRNR017184"/>
    </source>
</evidence>
<feature type="binding site" evidence="17">
    <location>
        <position position="438"/>
    </location>
    <ligand>
        <name>AMP</name>
        <dbReference type="ChEBI" id="CHEBI:456215"/>
    </ligand>
</feature>
<comment type="cofactor">
    <cofactor evidence="18 19">
        <name>K(+)</name>
        <dbReference type="ChEBI" id="CHEBI:29103"/>
    </cofactor>
    <text evidence="18 19">Binds 1 potassium ion per subunit.</text>
</comment>
<comment type="subunit">
    <text evidence="17">Homotetramer.</text>
</comment>
<dbReference type="HAMAP" id="MF_01965">
    <property type="entry name" value="NADHX_dehydratase"/>
    <property type="match status" value="1"/>
</dbReference>
<feature type="binding site" evidence="18">
    <location>
        <begin position="125"/>
        <end position="131"/>
    </location>
    <ligand>
        <name>(6S)-NADPHX</name>
        <dbReference type="ChEBI" id="CHEBI:64076"/>
    </ligand>
</feature>
<name>A0A383TZG7_9FLAO</name>
<comment type="similarity">
    <text evidence="18">Belongs to the NnrE/AIBP family.</text>
</comment>
<dbReference type="InterPro" id="IPR030677">
    <property type="entry name" value="Nnr"/>
</dbReference>
<evidence type="ECO:0000256" key="7">
    <source>
        <dbReference type="ARBA" id="ARBA00022840"/>
    </source>
</evidence>
<evidence type="ECO:0000256" key="12">
    <source>
        <dbReference type="ARBA" id="ARBA00023239"/>
    </source>
</evidence>
<dbReference type="PANTHER" id="PTHR12592:SF0">
    <property type="entry name" value="ATP-DEPENDENT (S)-NAD(P)H-HYDRATE DEHYDRATASE"/>
    <property type="match status" value="1"/>
</dbReference>
<keyword evidence="7 17" id="KW-0067">ATP-binding</keyword>
<evidence type="ECO:0000256" key="9">
    <source>
        <dbReference type="ARBA" id="ARBA00022958"/>
    </source>
</evidence>
<dbReference type="SUPFAM" id="SSF53613">
    <property type="entry name" value="Ribokinase-like"/>
    <property type="match status" value="1"/>
</dbReference>
<dbReference type="InterPro" id="IPR017953">
    <property type="entry name" value="Carbohydrate_kinase_pred_CS"/>
</dbReference>
<evidence type="ECO:0000256" key="6">
    <source>
        <dbReference type="ARBA" id="ARBA00022741"/>
    </source>
</evidence>
<evidence type="ECO:0000256" key="11">
    <source>
        <dbReference type="ARBA" id="ARBA00023235"/>
    </source>
</evidence>
<comment type="catalytic activity">
    <reaction evidence="16 17 19">
        <text>(6S)-NADPHX + ADP = AMP + phosphate + NADPH + H(+)</text>
        <dbReference type="Rhea" id="RHEA:32235"/>
        <dbReference type="ChEBI" id="CHEBI:15378"/>
        <dbReference type="ChEBI" id="CHEBI:43474"/>
        <dbReference type="ChEBI" id="CHEBI:57783"/>
        <dbReference type="ChEBI" id="CHEBI:64076"/>
        <dbReference type="ChEBI" id="CHEBI:456215"/>
        <dbReference type="ChEBI" id="CHEBI:456216"/>
        <dbReference type="EC" id="4.2.1.136"/>
    </reaction>
</comment>
<feature type="domain" description="YjeF N-terminal" evidence="21">
    <location>
        <begin position="9"/>
        <end position="212"/>
    </location>
</feature>
<feature type="binding site" evidence="17">
    <location>
        <begin position="409"/>
        <end position="413"/>
    </location>
    <ligand>
        <name>AMP</name>
        <dbReference type="ChEBI" id="CHEBI:456215"/>
    </ligand>
</feature>
<dbReference type="PROSITE" id="PS51383">
    <property type="entry name" value="YJEF_C_3"/>
    <property type="match status" value="1"/>
</dbReference>
<evidence type="ECO:0000256" key="3">
    <source>
        <dbReference type="ARBA" id="ARBA00006001"/>
    </source>
</evidence>
<evidence type="ECO:0000256" key="15">
    <source>
        <dbReference type="ARBA" id="ARBA00048238"/>
    </source>
</evidence>
<keyword evidence="6 17" id="KW-0547">Nucleotide-binding</keyword>
<dbReference type="Gene3D" id="3.40.1190.20">
    <property type="match status" value="1"/>
</dbReference>
<feature type="binding site" evidence="17">
    <location>
        <position position="439"/>
    </location>
    <ligand>
        <name>(6S)-NADPHX</name>
        <dbReference type="ChEBI" id="CHEBI:64076"/>
    </ligand>
</feature>
<evidence type="ECO:0000256" key="5">
    <source>
        <dbReference type="ARBA" id="ARBA00022723"/>
    </source>
</evidence>
<dbReference type="Pfam" id="PF01256">
    <property type="entry name" value="Carb_kinase"/>
    <property type="match status" value="1"/>
</dbReference>
<dbReference type="AlphaFoldDB" id="A0A383TZG7"/>
<comment type="catalytic activity">
    <reaction evidence="15 17 19">
        <text>(6S)-NADHX + ADP = AMP + phosphate + NADH + H(+)</text>
        <dbReference type="Rhea" id="RHEA:32223"/>
        <dbReference type="ChEBI" id="CHEBI:15378"/>
        <dbReference type="ChEBI" id="CHEBI:43474"/>
        <dbReference type="ChEBI" id="CHEBI:57945"/>
        <dbReference type="ChEBI" id="CHEBI:64074"/>
        <dbReference type="ChEBI" id="CHEBI:456215"/>
        <dbReference type="ChEBI" id="CHEBI:456216"/>
        <dbReference type="EC" id="4.2.1.136"/>
    </reaction>
</comment>
<dbReference type="GO" id="GO:0110051">
    <property type="term" value="P:metabolite repair"/>
    <property type="evidence" value="ECO:0007669"/>
    <property type="project" value="TreeGrafter"/>
</dbReference>
<evidence type="ECO:0000256" key="16">
    <source>
        <dbReference type="ARBA" id="ARBA00049209"/>
    </source>
</evidence>
<dbReference type="EC" id="4.2.1.136" evidence="19"/>
<evidence type="ECO:0000256" key="18">
    <source>
        <dbReference type="HAMAP-Rule" id="MF_01966"/>
    </source>
</evidence>
<dbReference type="OrthoDB" id="9806925at2"/>
<comment type="similarity">
    <text evidence="3 19">In the N-terminal section; belongs to the NnrE/AIBP family.</text>
</comment>
<dbReference type="GO" id="GO:0052856">
    <property type="term" value="F:NAD(P)HX epimerase activity"/>
    <property type="evidence" value="ECO:0007669"/>
    <property type="project" value="UniProtKB-UniRule"/>
</dbReference>
<comment type="function">
    <text evidence="18">Catalyzes the epimerization of the S- and R-forms of NAD(P)HX, a damaged form of NAD(P)H that is a result of enzymatic or heat-dependent hydration. This is a prerequisite for the S-specific NAD(P)H-hydrate dehydratase to allow the repair of both epimers of NAD(P)HX.</text>
</comment>
<comment type="caution">
    <text evidence="18">Lacks conserved residue(s) required for the propagation of feature annotation.</text>
</comment>
<dbReference type="RefSeq" id="WP_119059213.1">
    <property type="nucleotide sequence ID" value="NZ_UNSC01000003.1"/>
</dbReference>
<feature type="binding site" evidence="18">
    <location>
        <position position="157"/>
    </location>
    <ligand>
        <name>K(+)</name>
        <dbReference type="ChEBI" id="CHEBI:29103"/>
    </ligand>
</feature>
<evidence type="ECO:0000259" key="21">
    <source>
        <dbReference type="PROSITE" id="PS51385"/>
    </source>
</evidence>
<sequence>MKIISANQIRALDKVTMKNKNISSIELMEHAGQKLYTEIYKKHAAAKTFAICCGNGNNGGDGLVLARLLHQQGCKVIIFCSSRKEKKSDENLKNFLRLEKLGVPILRFEEIKPIKDVIWVDALFGTGLNQSLAGKWREIVNKINNLEGKKIAIDVPSGLMADKIGATEDVVFQADETLTIGQPKLTFFFHETGKYVGDFKIIDIGLDENYLNFLPSDFYFSSTKEIKKIYSPRERFSHKGTYGHALIIAGSYGKIGAAVLSTQAALRAGAGLVSNFTPRCGYDILQISAPEAMTLTDVNQNFLTQFPAVENFKSIGVGPGLGQEKTTQRAFFGWLEQTNFEKKNLILDADALNFLSLKKNYLKFLPSNSILTPHPKEFERLAGKTTNSLERINLAREFAQELNIILVLKDAYTAVISPSGEVFFNSTGNSALSTGGSGDVLTGIITGLCAQGYSTLVASKLGVWLHGKTPTLARSKASEESFTASTILAYLGLAFNQLNSKD</sequence>
<dbReference type="Proteomes" id="UP000262142">
    <property type="component" value="Unassembled WGS sequence"/>
</dbReference>
<dbReference type="PANTHER" id="PTHR12592">
    <property type="entry name" value="ATP-DEPENDENT (S)-NAD(P)H-HYDRATE DEHYDRATASE FAMILY MEMBER"/>
    <property type="match status" value="1"/>
</dbReference>